<dbReference type="RefSeq" id="WP_015358097.1">
    <property type="nucleotide sequence ID" value="NZ_CP014672.1"/>
</dbReference>
<evidence type="ECO:0000313" key="1">
    <source>
        <dbReference type="EMBL" id="ANW97891.1"/>
    </source>
</evidence>
<dbReference type="InterPro" id="IPR009296">
    <property type="entry name" value="DUF951"/>
</dbReference>
<dbReference type="PIRSF" id="PIRSF037263">
    <property type="entry name" value="DUF951_bac"/>
    <property type="match status" value="1"/>
</dbReference>
<evidence type="ECO:0000313" key="2">
    <source>
        <dbReference type="Proteomes" id="UP000092971"/>
    </source>
</evidence>
<dbReference type="OrthoDB" id="9802710at2"/>
<protein>
    <recommendedName>
        <fullName evidence="3">DUF951 domain-containing protein</fullName>
    </recommendedName>
</protein>
<evidence type="ECO:0008006" key="3">
    <source>
        <dbReference type="Google" id="ProtNLM"/>
    </source>
</evidence>
<proteinExistence type="predicted"/>
<dbReference type="Pfam" id="PF06107">
    <property type="entry name" value="DUF951"/>
    <property type="match status" value="1"/>
</dbReference>
<dbReference type="PANTHER" id="PTHR38455">
    <property type="entry name" value="HYPOTHETICAL CYTOSOLIC PROTEIN"/>
    <property type="match status" value="1"/>
</dbReference>
<dbReference type="Proteomes" id="UP000092971">
    <property type="component" value="Chromosome"/>
</dbReference>
<dbReference type="AlphaFoldDB" id="A0A1B1YAU0"/>
<dbReference type="EMBL" id="CP014672">
    <property type="protein sequence ID" value="ANW97891.1"/>
    <property type="molecule type" value="Genomic_DNA"/>
</dbReference>
<organism evidence="1 2">
    <name type="scientific">Thermoclostridium stercorarium subsp. thermolacticum DSM 2910</name>
    <dbReference type="NCBI Taxonomy" id="1121336"/>
    <lineage>
        <taxon>Bacteria</taxon>
        <taxon>Bacillati</taxon>
        <taxon>Bacillota</taxon>
        <taxon>Clostridia</taxon>
        <taxon>Eubacteriales</taxon>
        <taxon>Oscillospiraceae</taxon>
        <taxon>Thermoclostridium</taxon>
    </lineage>
</organism>
<reference evidence="1 2" key="1">
    <citation type="submission" date="2016-02" db="EMBL/GenBank/DDBJ databases">
        <title>Comparison of Clostridium stercorarium subspecies using comparative genomics and transcriptomics.</title>
        <authorList>
            <person name="Schellenberg J."/>
            <person name="Thallinger G."/>
            <person name="Levin D.B."/>
            <person name="Zhang X."/>
            <person name="Alvare G."/>
            <person name="Fristensky B."/>
            <person name="Sparling R."/>
        </authorList>
    </citation>
    <scope>NUCLEOTIDE SEQUENCE [LARGE SCALE GENOMIC DNA]</scope>
    <source>
        <strain evidence="1 2">DSM 2910</strain>
    </source>
</reference>
<sequence length="64" mass="7312">MDNKTFKLGDLVELKKPHPCGSKTWKVVRTGADIRIECQGCRHQVMIPRSKFEKSIKKVITDNA</sequence>
<name>A0A1B1YAU0_THEST</name>
<gene>
    <name evidence="1" type="ORF">CSTERTH_01975</name>
</gene>
<dbReference type="PANTHER" id="PTHR38455:SF1">
    <property type="entry name" value="DUF951 DOMAIN-CONTAINING PROTEIN"/>
    <property type="match status" value="1"/>
</dbReference>
<accession>A0A1B1YAU0</accession>